<dbReference type="InterPro" id="IPR020845">
    <property type="entry name" value="AMP-binding_CS"/>
</dbReference>
<feature type="domain" description="AMP-binding enzyme C-terminal" evidence="5">
    <location>
        <begin position="483"/>
        <end position="560"/>
    </location>
</feature>
<evidence type="ECO:0000259" key="4">
    <source>
        <dbReference type="Pfam" id="PF00501"/>
    </source>
</evidence>
<dbReference type="Proteomes" id="UP000658382">
    <property type="component" value="Unassembled WGS sequence"/>
</dbReference>
<keyword evidence="3" id="KW-0472">Membrane</keyword>
<dbReference type="InterPro" id="IPR000873">
    <property type="entry name" value="AMP-dep_synth/lig_dom"/>
</dbReference>
<comment type="similarity">
    <text evidence="1">Belongs to the ATP-dependent AMP-binding enzyme family.</text>
</comment>
<dbReference type="PANTHER" id="PTHR43201:SF5">
    <property type="entry name" value="MEDIUM-CHAIN ACYL-COA LIGASE ACSF2, MITOCHONDRIAL"/>
    <property type="match status" value="1"/>
</dbReference>
<keyword evidence="3" id="KW-1133">Transmembrane helix</keyword>
<protein>
    <submittedName>
        <fullName evidence="6">AMP-binding protein</fullName>
    </submittedName>
</protein>
<keyword evidence="7" id="KW-1185">Reference proteome</keyword>
<comment type="caution">
    <text evidence="6">The sequence shown here is derived from an EMBL/GenBank/DDBJ whole genome shotgun (WGS) entry which is preliminary data.</text>
</comment>
<organism evidence="6 7">
    <name type="scientific">Lentibacillus kapialis</name>
    <dbReference type="NCBI Taxonomy" id="340214"/>
    <lineage>
        <taxon>Bacteria</taxon>
        <taxon>Bacillati</taxon>
        <taxon>Bacillota</taxon>
        <taxon>Bacilli</taxon>
        <taxon>Bacillales</taxon>
        <taxon>Bacillaceae</taxon>
        <taxon>Lentibacillus</taxon>
    </lineage>
</organism>
<dbReference type="PROSITE" id="PS00455">
    <property type="entry name" value="AMP_BINDING"/>
    <property type="match status" value="1"/>
</dbReference>
<dbReference type="SUPFAM" id="SSF56801">
    <property type="entry name" value="Acetyl-CoA synthetase-like"/>
    <property type="match status" value="1"/>
</dbReference>
<accession>A0A917Q1Z3</accession>
<dbReference type="PANTHER" id="PTHR43201">
    <property type="entry name" value="ACYL-COA SYNTHETASE"/>
    <property type="match status" value="1"/>
</dbReference>
<feature type="transmembrane region" description="Helical" evidence="3">
    <location>
        <begin position="266"/>
        <end position="287"/>
    </location>
</feature>
<dbReference type="Pfam" id="PF13193">
    <property type="entry name" value="AMP-binding_C"/>
    <property type="match status" value="1"/>
</dbReference>
<dbReference type="InterPro" id="IPR045851">
    <property type="entry name" value="AMP-bd_C_sf"/>
</dbReference>
<evidence type="ECO:0000256" key="3">
    <source>
        <dbReference type="SAM" id="Phobius"/>
    </source>
</evidence>
<feature type="domain" description="AMP-dependent synthetase/ligase" evidence="4">
    <location>
        <begin position="35"/>
        <end position="432"/>
    </location>
</feature>
<reference evidence="6" key="2">
    <citation type="submission" date="2020-09" db="EMBL/GenBank/DDBJ databases">
        <authorList>
            <person name="Sun Q."/>
            <person name="Ohkuma M."/>
        </authorList>
    </citation>
    <scope>NUCLEOTIDE SEQUENCE</scope>
    <source>
        <strain evidence="6">JCM 12580</strain>
    </source>
</reference>
<dbReference type="RefSeq" id="WP_188634056.1">
    <property type="nucleotide sequence ID" value="NZ_BMNQ01000068.1"/>
</dbReference>
<dbReference type="GO" id="GO:0031956">
    <property type="term" value="F:medium-chain fatty acid-CoA ligase activity"/>
    <property type="evidence" value="ECO:0007669"/>
    <property type="project" value="TreeGrafter"/>
</dbReference>
<dbReference type="GO" id="GO:0006631">
    <property type="term" value="P:fatty acid metabolic process"/>
    <property type="evidence" value="ECO:0007669"/>
    <property type="project" value="TreeGrafter"/>
</dbReference>
<evidence type="ECO:0000313" key="6">
    <source>
        <dbReference type="EMBL" id="GGK06538.1"/>
    </source>
</evidence>
<reference evidence="6" key="1">
    <citation type="journal article" date="2014" name="Int. J. Syst. Evol. Microbiol.">
        <title>Complete genome sequence of Corynebacterium casei LMG S-19264T (=DSM 44701T), isolated from a smear-ripened cheese.</title>
        <authorList>
            <consortium name="US DOE Joint Genome Institute (JGI-PGF)"/>
            <person name="Walter F."/>
            <person name="Albersmeier A."/>
            <person name="Kalinowski J."/>
            <person name="Ruckert C."/>
        </authorList>
    </citation>
    <scope>NUCLEOTIDE SEQUENCE</scope>
    <source>
        <strain evidence="6">JCM 12580</strain>
    </source>
</reference>
<keyword evidence="2" id="KW-0436">Ligase</keyword>
<proteinExistence type="inferred from homology"/>
<dbReference type="EMBL" id="BMNQ01000068">
    <property type="protein sequence ID" value="GGK06538.1"/>
    <property type="molecule type" value="Genomic_DNA"/>
</dbReference>
<sequence>MSANQTTLSQSVLERREALEARFPVWPRNTVAGHFAKACDQFTDRPFLYINDEEYTYGEVWNKAVQYAKAFIRLGVKRRDHIAVLMDNDAAYPSLMIASSIIGAVFIPINAMLAKDELEYIISQLDAKYLILQPKIKNKEHGKAISELLNNNDFQVHSQLEQVIVLSNGEEGLSDSRFMTWGAFLKESKAVSKKSMNKRWRESCYPDEVAIIMYTSGSTGSPKGVMLTDDMLLRCGYGTCISRAIEDGRITFAPLPFYHCFAIIEAIFAMSFVGGALISAFGASPLLSLQLMEKYKVNDYLCVPSSLTSLLNHPRVSEFDLSHLFAMWCGAAPAPVTVWERAIDVLGLTETITGYGQTEVASSGVTTEIGDPLERISTRAGRPKLGGVSGLREFHGSAVEYKTIDVDTGNTLPGGSVGELAVRGVTVTHGYYNKPEETAEVIDKDGWLRTGDVGKIDDNGYIQLFGRRKEMYKVSGELVSPREAEVVISQHPAVNQVNIIGVPDKLTTETGAAFIELKEKETCTRREIIDWCSPRIARFKIPRHIWFIEASEWPMTSTGKIQKFRLQERAEARLGKIDGTLG</sequence>
<dbReference type="InterPro" id="IPR025110">
    <property type="entry name" value="AMP-bd_C"/>
</dbReference>
<dbReference type="AlphaFoldDB" id="A0A917Q1Z3"/>
<evidence type="ECO:0000256" key="2">
    <source>
        <dbReference type="ARBA" id="ARBA00022598"/>
    </source>
</evidence>
<evidence type="ECO:0000256" key="1">
    <source>
        <dbReference type="ARBA" id="ARBA00006432"/>
    </source>
</evidence>
<dbReference type="Gene3D" id="3.30.300.30">
    <property type="match status" value="1"/>
</dbReference>
<dbReference type="Gene3D" id="3.40.50.12780">
    <property type="entry name" value="N-terminal domain of ligase-like"/>
    <property type="match status" value="1"/>
</dbReference>
<name>A0A917Q1Z3_9BACI</name>
<evidence type="ECO:0000259" key="5">
    <source>
        <dbReference type="Pfam" id="PF13193"/>
    </source>
</evidence>
<keyword evidence="3" id="KW-0812">Transmembrane</keyword>
<gene>
    <name evidence="6" type="ORF">GCM10007063_31380</name>
</gene>
<dbReference type="Pfam" id="PF00501">
    <property type="entry name" value="AMP-binding"/>
    <property type="match status" value="1"/>
</dbReference>
<evidence type="ECO:0000313" key="7">
    <source>
        <dbReference type="Proteomes" id="UP000658382"/>
    </source>
</evidence>
<dbReference type="InterPro" id="IPR042099">
    <property type="entry name" value="ANL_N_sf"/>
</dbReference>